<evidence type="ECO:0008006" key="4">
    <source>
        <dbReference type="Google" id="ProtNLM"/>
    </source>
</evidence>
<sequence length="190" mass="20632">MFHLIGDAGANTNLFHQAMGDNPSLSFLPHYTDAFVEDLFPHPIKQRPVEALRNGNFACVPVLFGSNTNEGAHWSASLPNPAANTSSPNATETTTAITEFYPLSDSNGSISLQGQQMYGEMRYICSAVMITGAADDFGLKAYQYRWDNPGPTLSSDHGAELNAFFDGTEVFDSADQAEIVAMRSYFTSLS</sequence>
<reference evidence="1" key="1">
    <citation type="submission" date="2023-03" db="EMBL/GenBank/DDBJ databases">
        <title>Massive genome expansion in bonnet fungi (Mycena s.s.) driven by repeated elements and novel gene families across ecological guilds.</title>
        <authorList>
            <consortium name="Lawrence Berkeley National Laboratory"/>
            <person name="Harder C.B."/>
            <person name="Miyauchi S."/>
            <person name="Viragh M."/>
            <person name="Kuo A."/>
            <person name="Thoen E."/>
            <person name="Andreopoulos B."/>
            <person name="Lu D."/>
            <person name="Skrede I."/>
            <person name="Drula E."/>
            <person name="Henrissat B."/>
            <person name="Morin E."/>
            <person name="Kohler A."/>
            <person name="Barry K."/>
            <person name="LaButti K."/>
            <person name="Morin E."/>
            <person name="Salamov A."/>
            <person name="Lipzen A."/>
            <person name="Mereny Z."/>
            <person name="Hegedus B."/>
            <person name="Baldrian P."/>
            <person name="Stursova M."/>
            <person name="Weitz H."/>
            <person name="Taylor A."/>
            <person name="Grigoriev I.V."/>
            <person name="Nagy L.G."/>
            <person name="Martin F."/>
            <person name="Kauserud H."/>
        </authorList>
    </citation>
    <scope>NUCLEOTIDE SEQUENCE</scope>
    <source>
        <strain evidence="1">CBHHK067</strain>
    </source>
</reference>
<dbReference type="Proteomes" id="UP001221757">
    <property type="component" value="Unassembled WGS sequence"/>
</dbReference>
<accession>A0AAD7G1J9</accession>
<dbReference type="SUPFAM" id="SSF53474">
    <property type="entry name" value="alpha/beta-Hydrolases"/>
    <property type="match status" value="1"/>
</dbReference>
<evidence type="ECO:0000313" key="3">
    <source>
        <dbReference type="Proteomes" id="UP001221757"/>
    </source>
</evidence>
<organism evidence="1 3">
    <name type="scientific">Mycena rosella</name>
    <name type="common">Pink bonnet</name>
    <name type="synonym">Agaricus rosellus</name>
    <dbReference type="NCBI Taxonomy" id="1033263"/>
    <lineage>
        <taxon>Eukaryota</taxon>
        <taxon>Fungi</taxon>
        <taxon>Dikarya</taxon>
        <taxon>Basidiomycota</taxon>
        <taxon>Agaricomycotina</taxon>
        <taxon>Agaricomycetes</taxon>
        <taxon>Agaricomycetidae</taxon>
        <taxon>Agaricales</taxon>
        <taxon>Marasmiineae</taxon>
        <taxon>Mycenaceae</taxon>
        <taxon>Mycena</taxon>
    </lineage>
</organism>
<evidence type="ECO:0000313" key="2">
    <source>
        <dbReference type="EMBL" id="KAJ7698415.1"/>
    </source>
</evidence>
<comment type="caution">
    <text evidence="1">The sequence shown here is derived from an EMBL/GenBank/DDBJ whole genome shotgun (WGS) entry which is preliminary data.</text>
</comment>
<keyword evidence="3" id="KW-1185">Reference proteome</keyword>
<name>A0AAD7G1J9_MYCRO</name>
<dbReference type="Gene3D" id="3.40.50.1820">
    <property type="entry name" value="alpha/beta hydrolase"/>
    <property type="match status" value="1"/>
</dbReference>
<dbReference type="AlphaFoldDB" id="A0AAD7G1J9"/>
<gene>
    <name evidence="2" type="ORF">B0H17DRAFT_1196983</name>
    <name evidence="1" type="ORF">B0H17DRAFT_1213227</name>
</gene>
<protein>
    <recommendedName>
        <fullName evidence="4">Carboxylesterase type B domain-containing protein</fullName>
    </recommendedName>
</protein>
<evidence type="ECO:0000313" key="1">
    <source>
        <dbReference type="EMBL" id="KAJ7658415.1"/>
    </source>
</evidence>
<dbReference type="InterPro" id="IPR029058">
    <property type="entry name" value="AB_hydrolase_fold"/>
</dbReference>
<dbReference type="EMBL" id="JARKIE010000026">
    <property type="protein sequence ID" value="KAJ7698415.1"/>
    <property type="molecule type" value="Genomic_DNA"/>
</dbReference>
<proteinExistence type="predicted"/>
<dbReference type="EMBL" id="JARKIE010000281">
    <property type="protein sequence ID" value="KAJ7658415.1"/>
    <property type="molecule type" value="Genomic_DNA"/>
</dbReference>